<name>A0ABV2AA10_9GAMM</name>
<gene>
    <name evidence="1" type="ORF">ABSH63_06780</name>
</gene>
<evidence type="ECO:0000313" key="2">
    <source>
        <dbReference type="Proteomes" id="UP001465331"/>
    </source>
</evidence>
<evidence type="ECO:0000313" key="1">
    <source>
        <dbReference type="EMBL" id="MES0873706.1"/>
    </source>
</evidence>
<keyword evidence="2" id="KW-1185">Reference proteome</keyword>
<protein>
    <submittedName>
        <fullName evidence="1">Uncharacterized protein</fullName>
    </submittedName>
</protein>
<organism evidence="1 2">
    <name type="scientific">Sinimarinibacterium thermocellulolyticum</name>
    <dbReference type="NCBI Taxonomy" id="3170016"/>
    <lineage>
        <taxon>Bacteria</taxon>
        <taxon>Pseudomonadati</taxon>
        <taxon>Pseudomonadota</taxon>
        <taxon>Gammaproteobacteria</taxon>
        <taxon>Nevskiales</taxon>
        <taxon>Nevskiaceae</taxon>
        <taxon>Sinimarinibacterium</taxon>
    </lineage>
</organism>
<accession>A0ABV2AA10</accession>
<dbReference type="EMBL" id="JBEPIJ010000006">
    <property type="protein sequence ID" value="MES0873706.1"/>
    <property type="molecule type" value="Genomic_DNA"/>
</dbReference>
<comment type="caution">
    <text evidence="1">The sequence shown here is derived from an EMBL/GenBank/DDBJ whole genome shotgun (WGS) entry which is preliminary data.</text>
</comment>
<dbReference type="Proteomes" id="UP001465331">
    <property type="component" value="Unassembled WGS sequence"/>
</dbReference>
<sequence>MLHTLLVLRQESDMNDQCKCGTALGMPPLRPELQAAFDELYANPDYFAFAVCRSPNGQAWEVNVREANITWCLETCGTENEYPSYDEAMAAGAAWLQEQINREPSADDMAFRKLWEDWCSQADERL</sequence>
<proteinExistence type="predicted"/>
<reference evidence="1 2" key="1">
    <citation type="submission" date="2024-06" db="EMBL/GenBank/DDBJ databases">
        <authorList>
            <person name="Li Z."/>
            <person name="Jiang Y."/>
        </authorList>
    </citation>
    <scope>NUCLEOTIDE SEQUENCE [LARGE SCALE GENOMIC DNA]</scope>
    <source>
        <strain evidence="1 2">HSW-8</strain>
    </source>
</reference>